<dbReference type="EMBL" id="LDZY01000004">
    <property type="protein sequence ID" value="KLU66599.1"/>
    <property type="molecule type" value="Genomic_DNA"/>
</dbReference>
<dbReference type="STRING" id="476652.DEAC_c12650"/>
<sequence>MDNYKIDQVALQSGLTKRTIRYYEEIGILPPPKRSEGGTRYYNEEHIELLKRIKYTKDALGLSLEELQHFIALSNLIESQKVSFKQTAERREQREKLLSIIDTLDEELILIEQKILKIERVKEDLTNLKKRAQAVIEKINLEEVK</sequence>
<dbReference type="InterPro" id="IPR000551">
    <property type="entry name" value="MerR-type_HTH_dom"/>
</dbReference>
<dbReference type="GO" id="GO:0003700">
    <property type="term" value="F:DNA-binding transcription factor activity"/>
    <property type="evidence" value="ECO:0007669"/>
    <property type="project" value="InterPro"/>
</dbReference>
<dbReference type="InterPro" id="IPR009061">
    <property type="entry name" value="DNA-bd_dom_put_sf"/>
</dbReference>
<protein>
    <submittedName>
        <fullName evidence="4">HTH-type transcriptional regulator YfmP</fullName>
    </submittedName>
</protein>
<evidence type="ECO:0000256" key="1">
    <source>
        <dbReference type="ARBA" id="ARBA00023125"/>
    </source>
</evidence>
<dbReference type="RefSeq" id="WP_047809161.1">
    <property type="nucleotide sequence ID" value="NZ_LDZY01000004.1"/>
</dbReference>
<keyword evidence="2" id="KW-0175">Coiled coil</keyword>
<comment type="caution">
    <text evidence="4">The sequence shown here is derived from an EMBL/GenBank/DDBJ whole genome shotgun (WGS) entry which is preliminary data.</text>
</comment>
<name>A0A0J1FT02_9FIRM</name>
<dbReference type="Pfam" id="PF13411">
    <property type="entry name" value="MerR_1"/>
    <property type="match status" value="1"/>
</dbReference>
<dbReference type="PATRIC" id="fig|476652.3.peg.1300"/>
<dbReference type="PANTHER" id="PTHR30204:SF58">
    <property type="entry name" value="HTH-TYPE TRANSCRIPTIONAL REGULATOR YFMP"/>
    <property type="match status" value="1"/>
</dbReference>
<feature type="coiled-coil region" evidence="2">
    <location>
        <begin position="111"/>
        <end position="142"/>
    </location>
</feature>
<dbReference type="PROSITE" id="PS50937">
    <property type="entry name" value="HTH_MERR_2"/>
    <property type="match status" value="1"/>
</dbReference>
<dbReference type="InterPro" id="IPR047057">
    <property type="entry name" value="MerR_fam"/>
</dbReference>
<dbReference type="SMART" id="SM00422">
    <property type="entry name" value="HTH_MERR"/>
    <property type="match status" value="1"/>
</dbReference>
<dbReference type="PANTHER" id="PTHR30204">
    <property type="entry name" value="REDOX-CYCLING DRUG-SENSING TRANSCRIPTIONAL ACTIVATOR SOXR"/>
    <property type="match status" value="1"/>
</dbReference>
<evidence type="ECO:0000313" key="5">
    <source>
        <dbReference type="Proteomes" id="UP000036356"/>
    </source>
</evidence>
<dbReference type="Gene3D" id="1.10.1660.10">
    <property type="match status" value="1"/>
</dbReference>
<reference evidence="4 5" key="1">
    <citation type="submission" date="2015-06" db="EMBL/GenBank/DDBJ databases">
        <title>Draft genome of the moderately acidophilic sulfate reducer Candidatus Desulfosporosinus acididurans strain M1.</title>
        <authorList>
            <person name="Poehlein A."/>
            <person name="Petzsch P."/>
            <person name="Johnson B.D."/>
            <person name="Schloemann M."/>
            <person name="Daniel R."/>
            <person name="Muehling M."/>
        </authorList>
    </citation>
    <scope>NUCLEOTIDE SEQUENCE [LARGE SCALE GENOMIC DNA]</scope>
    <source>
        <strain evidence="4 5">M1</strain>
    </source>
</reference>
<keyword evidence="5" id="KW-1185">Reference proteome</keyword>
<dbReference type="SUPFAM" id="SSF46955">
    <property type="entry name" value="Putative DNA-binding domain"/>
    <property type="match status" value="1"/>
</dbReference>
<feature type="domain" description="HTH merR-type" evidence="3">
    <location>
        <begin position="3"/>
        <end position="73"/>
    </location>
</feature>
<dbReference type="GO" id="GO:0003677">
    <property type="term" value="F:DNA binding"/>
    <property type="evidence" value="ECO:0007669"/>
    <property type="project" value="UniProtKB-KW"/>
</dbReference>
<proteinExistence type="predicted"/>
<accession>A0A0J1FT02</accession>
<dbReference type="Proteomes" id="UP000036356">
    <property type="component" value="Unassembled WGS sequence"/>
</dbReference>
<organism evidence="4 5">
    <name type="scientific">Desulfosporosinus acididurans</name>
    <dbReference type="NCBI Taxonomy" id="476652"/>
    <lineage>
        <taxon>Bacteria</taxon>
        <taxon>Bacillati</taxon>
        <taxon>Bacillota</taxon>
        <taxon>Clostridia</taxon>
        <taxon>Eubacteriales</taxon>
        <taxon>Desulfitobacteriaceae</taxon>
        <taxon>Desulfosporosinus</taxon>
    </lineage>
</organism>
<keyword evidence="1" id="KW-0238">DNA-binding</keyword>
<gene>
    <name evidence="4" type="primary">yfmP</name>
    <name evidence="4" type="ORF">DEAC_c12650</name>
</gene>
<evidence type="ECO:0000313" key="4">
    <source>
        <dbReference type="EMBL" id="KLU66599.1"/>
    </source>
</evidence>
<dbReference type="AlphaFoldDB" id="A0A0J1FT02"/>
<evidence type="ECO:0000256" key="2">
    <source>
        <dbReference type="SAM" id="Coils"/>
    </source>
</evidence>
<evidence type="ECO:0000259" key="3">
    <source>
        <dbReference type="PROSITE" id="PS50937"/>
    </source>
</evidence>